<organism evidence="1 2">
    <name type="scientific">Gonapodya prolifera (strain JEL478)</name>
    <name type="common">Monoblepharis prolifera</name>
    <dbReference type="NCBI Taxonomy" id="1344416"/>
    <lineage>
        <taxon>Eukaryota</taxon>
        <taxon>Fungi</taxon>
        <taxon>Fungi incertae sedis</taxon>
        <taxon>Chytridiomycota</taxon>
        <taxon>Chytridiomycota incertae sedis</taxon>
        <taxon>Monoblepharidomycetes</taxon>
        <taxon>Monoblepharidales</taxon>
        <taxon>Gonapodyaceae</taxon>
        <taxon>Gonapodya</taxon>
    </lineage>
</organism>
<dbReference type="Proteomes" id="UP000070544">
    <property type="component" value="Unassembled WGS sequence"/>
</dbReference>
<dbReference type="EMBL" id="KQ965786">
    <property type="protein sequence ID" value="KXS12641.1"/>
    <property type="molecule type" value="Genomic_DNA"/>
</dbReference>
<evidence type="ECO:0000313" key="1">
    <source>
        <dbReference type="EMBL" id="KXS12641.1"/>
    </source>
</evidence>
<keyword evidence="2" id="KW-1185">Reference proteome</keyword>
<protein>
    <submittedName>
        <fullName evidence="1">Uncharacterized protein</fullName>
    </submittedName>
</protein>
<name>A0A139A781_GONPJ</name>
<proteinExistence type="predicted"/>
<accession>A0A139A781</accession>
<dbReference type="AlphaFoldDB" id="A0A139A781"/>
<evidence type="ECO:0000313" key="2">
    <source>
        <dbReference type="Proteomes" id="UP000070544"/>
    </source>
</evidence>
<gene>
    <name evidence="1" type="ORF">M427DRAFT_46237</name>
</gene>
<sequence length="219" mass="24554">MQWFPYLHLLSHPPYRWLLHSCGGLVGPCCYINGNDDNGCSGETPWEWWSVFCRRLSISWITTWGHSLQKDPNTLLLARAEDESLIQRTFQRELVHRREERNGLVTFCVGLWCWEYSGVVVVGTQALSDPGKVALSVSLVAGTLAATWMGSHDHPESIFVAFKRKHGYSQCKRKIFGSRTMAFSYLSILSQSSCPAVYDANATQHGAVGSVVLHPDGNH</sequence>
<reference evidence="1 2" key="1">
    <citation type="journal article" date="2015" name="Genome Biol. Evol.">
        <title>Phylogenomic analyses indicate that early fungi evolved digesting cell walls of algal ancestors of land plants.</title>
        <authorList>
            <person name="Chang Y."/>
            <person name="Wang S."/>
            <person name="Sekimoto S."/>
            <person name="Aerts A.L."/>
            <person name="Choi C."/>
            <person name="Clum A."/>
            <person name="LaButti K.M."/>
            <person name="Lindquist E.A."/>
            <person name="Yee Ngan C."/>
            <person name="Ohm R.A."/>
            <person name="Salamov A.A."/>
            <person name="Grigoriev I.V."/>
            <person name="Spatafora J.W."/>
            <person name="Berbee M.L."/>
        </authorList>
    </citation>
    <scope>NUCLEOTIDE SEQUENCE [LARGE SCALE GENOMIC DNA]</scope>
    <source>
        <strain evidence="1 2">JEL478</strain>
    </source>
</reference>